<feature type="chain" id="PRO_5019185808" evidence="2">
    <location>
        <begin position="47"/>
        <end position="239"/>
    </location>
</feature>
<organism evidence="4 5">
    <name type="scientific">Undibacterium parvum</name>
    <dbReference type="NCBI Taxonomy" id="401471"/>
    <lineage>
        <taxon>Bacteria</taxon>
        <taxon>Pseudomonadati</taxon>
        <taxon>Pseudomonadota</taxon>
        <taxon>Betaproteobacteria</taxon>
        <taxon>Burkholderiales</taxon>
        <taxon>Oxalobacteraceae</taxon>
        <taxon>Undibacterium</taxon>
    </lineage>
</organism>
<evidence type="ECO:0000256" key="2">
    <source>
        <dbReference type="SAM" id="SignalP"/>
    </source>
</evidence>
<keyword evidence="1" id="KW-0472">Membrane</keyword>
<keyword evidence="1" id="KW-0812">Transmembrane</keyword>
<feature type="domain" description="Ice-binding protein C-terminal" evidence="3">
    <location>
        <begin position="210"/>
        <end position="229"/>
    </location>
</feature>
<keyword evidence="1" id="KW-1133">Transmembrane helix</keyword>
<sequence length="239" mass="25540">MAFFLIHRPLVKFNQRHTQRASFKMKKILIKFVLAALAFASFAANASLVTWDYRGNITGATGYPDYHVGDAFQVLLSFDTNAAILNTKPSRTEFDPASLIMDFKIGGTNWQHIAYQAASGGLIYLRNNQANPDAGAGPELVDGLSFGLSSTEFPNGIALILRSFDLDSLSSALLPSTPFALTNIAANNFQDSGDNATGKFFAGTITSVNAVPEPSTLASLGIGLFALAALAAFAPRKRV</sequence>
<evidence type="ECO:0000313" key="5">
    <source>
        <dbReference type="Proteomes" id="UP000275663"/>
    </source>
</evidence>
<proteinExistence type="predicted"/>
<dbReference type="InterPro" id="IPR013424">
    <property type="entry name" value="Ice-binding_C"/>
</dbReference>
<name>A0A3S9HFD2_9BURK</name>
<evidence type="ECO:0000256" key="1">
    <source>
        <dbReference type="SAM" id="Phobius"/>
    </source>
</evidence>
<keyword evidence="5" id="KW-1185">Reference proteome</keyword>
<dbReference type="Proteomes" id="UP000275663">
    <property type="component" value="Chromosome"/>
</dbReference>
<evidence type="ECO:0000259" key="3">
    <source>
        <dbReference type="Pfam" id="PF07589"/>
    </source>
</evidence>
<reference evidence="4 5" key="1">
    <citation type="journal article" date="2011" name="Int. J. Syst. Evol. Microbiol.">
        <title>Description of Undibacterium oligocarboniphilum sp. nov., isolated from purified water, and Undibacterium pigrum strain CCUG 49012 as the type strain of Undibacterium parvum sp. nov., and emended descriptions of the genus Undibacterium and the species Undibacterium pigrum.</title>
        <authorList>
            <person name="Eder W."/>
            <person name="Wanner G."/>
            <person name="Ludwig W."/>
            <person name="Busse H.J."/>
            <person name="Ziemke-Kageler F."/>
            <person name="Lang E."/>
        </authorList>
    </citation>
    <scope>NUCLEOTIDE SEQUENCE [LARGE SCALE GENOMIC DNA]</scope>
    <source>
        <strain evidence="4 5">DSM 23061</strain>
    </source>
</reference>
<feature type="transmembrane region" description="Helical" evidence="1">
    <location>
        <begin position="216"/>
        <end position="234"/>
    </location>
</feature>
<protein>
    <submittedName>
        <fullName evidence="4">PEP-CTERM sorting domain-containing protein</fullName>
    </submittedName>
</protein>
<dbReference type="NCBIfam" id="TIGR02595">
    <property type="entry name" value="PEP_CTERM"/>
    <property type="match status" value="1"/>
</dbReference>
<accession>A0A3S9HFD2</accession>
<dbReference type="AlphaFoldDB" id="A0A3S9HFD2"/>
<feature type="signal peptide" evidence="2">
    <location>
        <begin position="1"/>
        <end position="46"/>
    </location>
</feature>
<dbReference type="Pfam" id="PF07589">
    <property type="entry name" value="PEP-CTERM"/>
    <property type="match status" value="1"/>
</dbReference>
<keyword evidence="2" id="KW-0732">Signal</keyword>
<evidence type="ECO:0000313" key="4">
    <source>
        <dbReference type="EMBL" id="AZP10829.1"/>
    </source>
</evidence>
<dbReference type="KEGG" id="upv:EJN92_01575"/>
<dbReference type="EMBL" id="CP034464">
    <property type="protein sequence ID" value="AZP10829.1"/>
    <property type="molecule type" value="Genomic_DNA"/>
</dbReference>
<gene>
    <name evidence="4" type="ORF">EJN92_01575</name>
</gene>